<dbReference type="Pfam" id="PF01478">
    <property type="entry name" value="Peptidase_A24"/>
    <property type="match status" value="1"/>
</dbReference>
<dbReference type="GO" id="GO:0005886">
    <property type="term" value="C:plasma membrane"/>
    <property type="evidence" value="ECO:0007669"/>
    <property type="project" value="TreeGrafter"/>
</dbReference>
<feature type="transmembrane region" description="Helical" evidence="3">
    <location>
        <begin position="139"/>
        <end position="172"/>
    </location>
</feature>
<dbReference type="AlphaFoldDB" id="B1H0D3"/>
<dbReference type="RefSeq" id="WP_015423491.1">
    <property type="nucleotide sequence ID" value="NC_020419.1"/>
</dbReference>
<dbReference type="PRINTS" id="PR00864">
    <property type="entry name" value="PREPILNPTASE"/>
</dbReference>
<dbReference type="Proteomes" id="UP000001691">
    <property type="component" value="Chromosome"/>
</dbReference>
<sequence>MISFILEIILVSYAGFKIGNGICKTSFIKFLSALSFALLFYRFSFSFQFILFAFLTFSLISVSTTDYFHRIIPAIVPIFLIITGFIFSFMNSALGETYPSRFINSVLGILTGGGVLLVAGFLGQLIYKKEAIGGGDIKLMAGVGVFIGWEKALFAVFIAAVMGGIAGLILLAAKKIEKKGYIPFGPFLSAASFITLFIPQPYIFFIWGTLLIRKITAL</sequence>
<dbReference type="MEROPS" id="A24.019"/>
<gene>
    <name evidence="5" type="ordered locus">TGRD_477</name>
</gene>
<keyword evidence="3" id="KW-0812">Transmembrane</keyword>
<dbReference type="PANTHER" id="PTHR30487:SF0">
    <property type="entry name" value="PREPILIN LEADER PEPTIDASE_N-METHYLTRANSFERASE-RELATED"/>
    <property type="match status" value="1"/>
</dbReference>
<name>B1H0D3_ENDTX</name>
<evidence type="ECO:0000256" key="3">
    <source>
        <dbReference type="SAM" id="Phobius"/>
    </source>
</evidence>
<dbReference type="HOGENOM" id="CLU_057101_8_0_0"/>
<dbReference type="InterPro" id="IPR050882">
    <property type="entry name" value="Prepilin_peptidase/N-MTase"/>
</dbReference>
<dbReference type="KEGG" id="rsd:TGRD_477"/>
<comment type="similarity">
    <text evidence="1 2">Belongs to the peptidase A24 family.</text>
</comment>
<dbReference type="GO" id="GO:0006465">
    <property type="term" value="P:signal peptide processing"/>
    <property type="evidence" value="ECO:0007669"/>
    <property type="project" value="TreeGrafter"/>
</dbReference>
<proteinExistence type="inferred from homology"/>
<keyword evidence="3" id="KW-0472">Membrane</keyword>
<feature type="transmembrane region" description="Helical" evidence="3">
    <location>
        <begin position="71"/>
        <end position="90"/>
    </location>
</feature>
<evidence type="ECO:0000259" key="4">
    <source>
        <dbReference type="Pfam" id="PF01478"/>
    </source>
</evidence>
<feature type="transmembrane region" description="Helical" evidence="3">
    <location>
        <begin position="102"/>
        <end position="127"/>
    </location>
</feature>
<organism evidence="5 6">
    <name type="scientific">Endomicrobium trichonymphae</name>
    <dbReference type="NCBI Taxonomy" id="1408204"/>
    <lineage>
        <taxon>Bacteria</taxon>
        <taxon>Pseudomonadati</taxon>
        <taxon>Elusimicrobiota</taxon>
        <taxon>Endomicrobiia</taxon>
        <taxon>Endomicrobiales</taxon>
        <taxon>Endomicrobiaceae</taxon>
        <taxon>Candidatus Endomicrobiellum</taxon>
    </lineage>
</organism>
<dbReference type="EMBL" id="AP009510">
    <property type="protein sequence ID" value="BAG13965.1"/>
    <property type="molecule type" value="Genomic_DNA"/>
</dbReference>
<evidence type="ECO:0000313" key="5">
    <source>
        <dbReference type="EMBL" id="BAG13965.1"/>
    </source>
</evidence>
<dbReference type="InterPro" id="IPR014032">
    <property type="entry name" value="Peptidase_A24A_bac"/>
</dbReference>
<evidence type="ECO:0000313" key="6">
    <source>
        <dbReference type="Proteomes" id="UP000001691"/>
    </source>
</evidence>
<dbReference type="PANTHER" id="PTHR30487">
    <property type="entry name" value="TYPE 4 PREPILIN-LIKE PROTEINS LEADER PEPTIDE-PROCESSING ENZYME"/>
    <property type="match status" value="1"/>
</dbReference>
<protein>
    <submittedName>
        <fullName evidence="5">A24A family putative leader peptidase</fullName>
    </submittedName>
</protein>
<feature type="domain" description="Prepilin type IV endopeptidase peptidase" evidence="4">
    <location>
        <begin position="54"/>
        <end position="168"/>
    </location>
</feature>
<reference evidence="6" key="1">
    <citation type="journal article" date="2008" name="Proc. Natl. Acad. Sci. U.S.A.">
        <title>Complete genome of the uncultured termite group 1 bacteria in a single host protist cell.</title>
        <authorList>
            <person name="Hongoh Y."/>
            <person name="Sharma V.K."/>
            <person name="Prakash T."/>
            <person name="Noda S."/>
            <person name="Taylor T.D."/>
            <person name="Kudo T."/>
            <person name="Sakaki Y."/>
            <person name="Toyoda A."/>
            <person name="Hattori M."/>
            <person name="Ohkuma M."/>
        </authorList>
    </citation>
    <scope>NUCLEOTIDE SEQUENCE [LARGE SCALE GENOMIC DNA]</scope>
    <source>
        <strain evidence="6">Rs-D17 genomovar Ri2008</strain>
    </source>
</reference>
<keyword evidence="3" id="KW-1133">Transmembrane helix</keyword>
<dbReference type="InterPro" id="IPR000045">
    <property type="entry name" value="Prepilin_IV_endopep_pep"/>
</dbReference>
<feature type="transmembrane region" description="Helical" evidence="3">
    <location>
        <begin position="184"/>
        <end position="212"/>
    </location>
</feature>
<dbReference type="Gene3D" id="1.20.120.1220">
    <property type="match status" value="1"/>
</dbReference>
<keyword evidence="6" id="KW-1185">Reference proteome</keyword>
<feature type="transmembrane region" description="Helical" evidence="3">
    <location>
        <begin position="39"/>
        <end position="59"/>
    </location>
</feature>
<accession>B1H0D3</accession>
<evidence type="ECO:0000256" key="2">
    <source>
        <dbReference type="RuleBase" id="RU003793"/>
    </source>
</evidence>
<evidence type="ECO:0000256" key="1">
    <source>
        <dbReference type="ARBA" id="ARBA00005801"/>
    </source>
</evidence>
<dbReference type="STRING" id="471821.TGRD_482"/>
<dbReference type="GO" id="GO:0004190">
    <property type="term" value="F:aspartic-type endopeptidase activity"/>
    <property type="evidence" value="ECO:0007669"/>
    <property type="project" value="InterPro"/>
</dbReference>